<sequence>MNRWIPFCAAFVLLLSGCMGRTGERNVSPLSEPVPTVSLAQPAPVLPNPAAAIDSVLSSASPTASPSPVPSPSATAPAEVPSTPPSPPAKPSDAPAAAKKASPKKDKPAGAHKAEQAAGRSKAHSGSAGAAKAHSLTELRQKYADSFIFRGSSAKQQVALTFDDAPDTLYTPQVLDILKKHNVKATFFVIGKLAEKHPEIVKRIAREGHVLGNHTYNHAQLKKLTMDKFIEDIEKSEAALSPLAGYTPRLIRPPYGAVTDDELAWLKDEGYLTVNWNVDPEDWRGVSGEQVLKRSMEAAKPGAIILMHCATGPDGSLQGTIDALPELISGLRAKGYELVTLPQLLETNKGK</sequence>
<evidence type="ECO:0000313" key="2">
    <source>
        <dbReference type="Proteomes" id="UP001631969"/>
    </source>
</evidence>
<protein>
    <submittedName>
        <fullName evidence="1">Polysaccharide deacetylase family protein</fullName>
        <ecNumber evidence="1">3.-.-.-</ecNumber>
    </submittedName>
</protein>
<name>A0ACC7NY85_9BACL</name>
<reference evidence="1" key="1">
    <citation type="submission" date="2024-12" db="EMBL/GenBank/DDBJ databases">
        <authorList>
            <person name="Wu N."/>
        </authorList>
    </citation>
    <scope>NUCLEOTIDE SEQUENCE</scope>
    <source>
        <strain evidence="1">P15</strain>
    </source>
</reference>
<accession>A0ACC7NY85</accession>
<evidence type="ECO:0000313" key="1">
    <source>
        <dbReference type="EMBL" id="MFM9329362.1"/>
    </source>
</evidence>
<proteinExistence type="predicted"/>
<dbReference type="EMBL" id="JBJURJ010000008">
    <property type="protein sequence ID" value="MFM9329362.1"/>
    <property type="molecule type" value="Genomic_DNA"/>
</dbReference>
<dbReference type="Proteomes" id="UP001631969">
    <property type="component" value="Unassembled WGS sequence"/>
</dbReference>
<keyword evidence="1" id="KW-0378">Hydrolase</keyword>
<gene>
    <name evidence="1" type="ORF">ACI1P1_13790</name>
</gene>
<dbReference type="EC" id="3.-.-.-" evidence="1"/>
<organism evidence="1 2">
    <name type="scientific">Paenibacillus mesotrionivorans</name>
    <dbReference type="NCBI Taxonomy" id="3160968"/>
    <lineage>
        <taxon>Bacteria</taxon>
        <taxon>Bacillati</taxon>
        <taxon>Bacillota</taxon>
        <taxon>Bacilli</taxon>
        <taxon>Bacillales</taxon>
        <taxon>Paenibacillaceae</taxon>
        <taxon>Paenibacillus</taxon>
    </lineage>
</organism>
<keyword evidence="2" id="KW-1185">Reference proteome</keyword>
<comment type="caution">
    <text evidence="1">The sequence shown here is derived from an EMBL/GenBank/DDBJ whole genome shotgun (WGS) entry which is preliminary data.</text>
</comment>